<proteinExistence type="inferred from homology"/>
<evidence type="ECO:0000256" key="10">
    <source>
        <dbReference type="ARBA" id="ARBA00023004"/>
    </source>
</evidence>
<organism evidence="13">
    <name type="scientific">Medioppia subpectinata</name>
    <dbReference type="NCBI Taxonomy" id="1979941"/>
    <lineage>
        <taxon>Eukaryota</taxon>
        <taxon>Metazoa</taxon>
        <taxon>Ecdysozoa</taxon>
        <taxon>Arthropoda</taxon>
        <taxon>Chelicerata</taxon>
        <taxon>Arachnida</taxon>
        <taxon>Acari</taxon>
        <taxon>Acariformes</taxon>
        <taxon>Sarcoptiformes</taxon>
        <taxon>Oribatida</taxon>
        <taxon>Brachypylina</taxon>
        <taxon>Oppioidea</taxon>
        <taxon>Oppiidae</taxon>
        <taxon>Medioppia</taxon>
    </lineage>
</organism>
<dbReference type="GO" id="GO:0005506">
    <property type="term" value="F:iron ion binding"/>
    <property type="evidence" value="ECO:0007669"/>
    <property type="project" value="InterPro"/>
</dbReference>
<dbReference type="EMBL" id="OC855717">
    <property type="protein sequence ID" value="CAD7622525.1"/>
    <property type="molecule type" value="Genomic_DNA"/>
</dbReference>
<dbReference type="InterPro" id="IPR050476">
    <property type="entry name" value="Insect_CytP450_Detox"/>
</dbReference>
<dbReference type="AlphaFoldDB" id="A0A7R9KG74"/>
<keyword evidence="9" id="KW-0560">Oxidoreductase</keyword>
<keyword evidence="6" id="KW-0479">Metal-binding</keyword>
<evidence type="ECO:0000256" key="3">
    <source>
        <dbReference type="ARBA" id="ARBA00004406"/>
    </source>
</evidence>
<keyword evidence="10" id="KW-0408">Iron</keyword>
<dbReference type="GO" id="GO:0005789">
    <property type="term" value="C:endoplasmic reticulum membrane"/>
    <property type="evidence" value="ECO:0007669"/>
    <property type="project" value="UniProtKB-SubCell"/>
</dbReference>
<feature type="non-terminal residue" evidence="13">
    <location>
        <position position="1"/>
    </location>
</feature>
<name>A0A7R9KG74_9ACAR</name>
<evidence type="ECO:0000313" key="14">
    <source>
        <dbReference type="Proteomes" id="UP000759131"/>
    </source>
</evidence>
<dbReference type="SUPFAM" id="SSF48264">
    <property type="entry name" value="Cytochrome P450"/>
    <property type="match status" value="1"/>
</dbReference>
<accession>A0A7R9KG74</accession>
<protein>
    <recommendedName>
        <fullName evidence="15">Cytochrome P450</fullName>
    </recommendedName>
</protein>
<keyword evidence="11" id="KW-0503">Monooxygenase</keyword>
<keyword evidence="12" id="KW-0472">Membrane</keyword>
<dbReference type="GO" id="GO:0016705">
    <property type="term" value="F:oxidoreductase activity, acting on paired donors, with incorporation or reduction of molecular oxygen"/>
    <property type="evidence" value="ECO:0007669"/>
    <property type="project" value="InterPro"/>
</dbReference>
<dbReference type="PANTHER" id="PTHR24292">
    <property type="entry name" value="CYTOCHROME P450"/>
    <property type="match status" value="1"/>
</dbReference>
<keyword evidence="8" id="KW-0492">Microsome</keyword>
<dbReference type="OrthoDB" id="2789670at2759"/>
<dbReference type="GO" id="GO:0020037">
    <property type="term" value="F:heme binding"/>
    <property type="evidence" value="ECO:0007669"/>
    <property type="project" value="InterPro"/>
</dbReference>
<dbReference type="GO" id="GO:0004497">
    <property type="term" value="F:monooxygenase activity"/>
    <property type="evidence" value="ECO:0007669"/>
    <property type="project" value="UniProtKB-KW"/>
</dbReference>
<dbReference type="EMBL" id="CAJPIZ010001142">
    <property type="protein sequence ID" value="CAG2102955.1"/>
    <property type="molecule type" value="Genomic_DNA"/>
</dbReference>
<evidence type="ECO:0008006" key="15">
    <source>
        <dbReference type="Google" id="ProtNLM"/>
    </source>
</evidence>
<keyword evidence="5" id="KW-0349">Heme</keyword>
<dbReference type="InterPro" id="IPR002402">
    <property type="entry name" value="Cyt_P450_E_grp-II"/>
</dbReference>
<evidence type="ECO:0000256" key="9">
    <source>
        <dbReference type="ARBA" id="ARBA00023002"/>
    </source>
</evidence>
<dbReference type="Pfam" id="PF00067">
    <property type="entry name" value="p450"/>
    <property type="match status" value="1"/>
</dbReference>
<evidence type="ECO:0000256" key="12">
    <source>
        <dbReference type="ARBA" id="ARBA00023136"/>
    </source>
</evidence>
<dbReference type="InterPro" id="IPR036396">
    <property type="entry name" value="Cyt_P450_sf"/>
</dbReference>
<comment type="similarity">
    <text evidence="4">Belongs to the cytochrome P450 family.</text>
</comment>
<dbReference type="Proteomes" id="UP000759131">
    <property type="component" value="Unassembled WGS sequence"/>
</dbReference>
<gene>
    <name evidence="13" type="ORF">OSB1V03_LOCUS2988</name>
</gene>
<comment type="cofactor">
    <cofactor evidence="1">
        <name>heme</name>
        <dbReference type="ChEBI" id="CHEBI:30413"/>
    </cofactor>
</comment>
<evidence type="ECO:0000256" key="2">
    <source>
        <dbReference type="ARBA" id="ARBA00004174"/>
    </source>
</evidence>
<comment type="subcellular location">
    <subcellularLocation>
        <location evidence="3">Endoplasmic reticulum membrane</location>
        <topology evidence="3">Peripheral membrane protein</topology>
    </subcellularLocation>
    <subcellularLocation>
        <location evidence="2">Microsome membrane</location>
        <topology evidence="2">Peripheral membrane protein</topology>
    </subcellularLocation>
</comment>
<evidence type="ECO:0000313" key="13">
    <source>
        <dbReference type="EMBL" id="CAD7622525.1"/>
    </source>
</evidence>
<evidence type="ECO:0000256" key="11">
    <source>
        <dbReference type="ARBA" id="ARBA00023033"/>
    </source>
</evidence>
<dbReference type="InterPro" id="IPR001128">
    <property type="entry name" value="Cyt_P450"/>
</dbReference>
<evidence type="ECO:0000256" key="6">
    <source>
        <dbReference type="ARBA" id="ARBA00022723"/>
    </source>
</evidence>
<evidence type="ECO:0000256" key="4">
    <source>
        <dbReference type="ARBA" id="ARBA00010617"/>
    </source>
</evidence>
<dbReference type="Gene3D" id="1.10.630.10">
    <property type="entry name" value="Cytochrome P450"/>
    <property type="match status" value="1"/>
</dbReference>
<keyword evidence="7" id="KW-0256">Endoplasmic reticulum</keyword>
<evidence type="ECO:0000256" key="7">
    <source>
        <dbReference type="ARBA" id="ARBA00022824"/>
    </source>
</evidence>
<evidence type="ECO:0000256" key="1">
    <source>
        <dbReference type="ARBA" id="ARBA00001971"/>
    </source>
</evidence>
<keyword evidence="14" id="KW-1185">Reference proteome</keyword>
<dbReference type="PRINTS" id="PR00464">
    <property type="entry name" value="EP450II"/>
</dbReference>
<reference evidence="13" key="1">
    <citation type="submission" date="2020-11" db="EMBL/GenBank/DDBJ databases">
        <authorList>
            <person name="Tran Van P."/>
        </authorList>
    </citation>
    <scope>NUCLEOTIDE SEQUENCE</scope>
</reference>
<sequence length="199" mass="22536">VYNGNIPVLVVAEPELVKQICVKDFHVFPDRNRNRVVHPILGKHLVTVCGDDWKRIRSIVTPTFSSSKMKNMFPMIRNCLQNFINELEVLAIDGKEVNVKTLYGQYTMDVISTCAFATKTNTYKDPNDPIFFIFPELNVGVTIDRIRFQSSPLSATKWRLRIGCLLVLVLRSVKTLKSFTQICFMSSGSATISTGLFPE</sequence>
<evidence type="ECO:0000256" key="5">
    <source>
        <dbReference type="ARBA" id="ARBA00022617"/>
    </source>
</evidence>
<evidence type="ECO:0000256" key="8">
    <source>
        <dbReference type="ARBA" id="ARBA00022848"/>
    </source>
</evidence>
<dbReference type="PANTHER" id="PTHR24292:SF54">
    <property type="entry name" value="CYP9F3-RELATED"/>
    <property type="match status" value="1"/>
</dbReference>